<dbReference type="Proteomes" id="UP000051952">
    <property type="component" value="Unassembled WGS sequence"/>
</dbReference>
<dbReference type="AlphaFoldDB" id="A0A0S4IRM5"/>
<keyword evidence="1" id="KW-1133">Transmembrane helix</keyword>
<dbReference type="OMA" id="CVNRMLQ"/>
<dbReference type="SUPFAM" id="SSF48452">
    <property type="entry name" value="TPR-like"/>
    <property type="match status" value="1"/>
</dbReference>
<dbReference type="InterPro" id="IPR011990">
    <property type="entry name" value="TPR-like_helical_dom_sf"/>
</dbReference>
<dbReference type="PANTHER" id="PTHR13247">
    <property type="entry name" value="TETRATRICOPEPTIDE REPEAT PROTEIN 11 TPR REPEAT PROTEIN 11"/>
    <property type="match status" value="1"/>
</dbReference>
<dbReference type="GO" id="GO:0005778">
    <property type="term" value="C:peroxisomal membrane"/>
    <property type="evidence" value="ECO:0007669"/>
    <property type="project" value="TreeGrafter"/>
</dbReference>
<keyword evidence="3" id="KW-1185">Reference proteome</keyword>
<proteinExistence type="predicted"/>
<dbReference type="OrthoDB" id="421154at2759"/>
<organism evidence="2 3">
    <name type="scientific">Bodo saltans</name>
    <name type="common">Flagellated protozoan</name>
    <dbReference type="NCBI Taxonomy" id="75058"/>
    <lineage>
        <taxon>Eukaryota</taxon>
        <taxon>Discoba</taxon>
        <taxon>Euglenozoa</taxon>
        <taxon>Kinetoplastea</taxon>
        <taxon>Metakinetoplastina</taxon>
        <taxon>Eubodonida</taxon>
        <taxon>Bodonidae</taxon>
        <taxon>Bodo</taxon>
    </lineage>
</organism>
<evidence type="ECO:0000256" key="1">
    <source>
        <dbReference type="SAM" id="Phobius"/>
    </source>
</evidence>
<reference evidence="3" key="1">
    <citation type="submission" date="2015-09" db="EMBL/GenBank/DDBJ databases">
        <authorList>
            <consortium name="Pathogen Informatics"/>
        </authorList>
    </citation>
    <scope>NUCLEOTIDE SEQUENCE [LARGE SCALE GENOMIC DNA]</scope>
    <source>
        <strain evidence="3">Lake Konstanz</strain>
    </source>
</reference>
<dbReference type="Gene3D" id="1.25.40.10">
    <property type="entry name" value="Tetratricopeptide repeat domain"/>
    <property type="match status" value="1"/>
</dbReference>
<evidence type="ECO:0000313" key="3">
    <source>
        <dbReference type="Proteomes" id="UP000051952"/>
    </source>
</evidence>
<dbReference type="PANTHER" id="PTHR13247:SF0">
    <property type="entry name" value="MITOCHONDRIAL FISSION 1 PROTEIN"/>
    <property type="match status" value="1"/>
</dbReference>
<dbReference type="GO" id="GO:0016559">
    <property type="term" value="P:peroxisome fission"/>
    <property type="evidence" value="ECO:0007669"/>
    <property type="project" value="TreeGrafter"/>
</dbReference>
<dbReference type="GO" id="GO:0000266">
    <property type="term" value="P:mitochondrial fission"/>
    <property type="evidence" value="ECO:0007669"/>
    <property type="project" value="InterPro"/>
</dbReference>
<feature type="transmembrane region" description="Helical" evidence="1">
    <location>
        <begin position="183"/>
        <end position="203"/>
    </location>
</feature>
<evidence type="ECO:0000313" key="2">
    <source>
        <dbReference type="EMBL" id="CUE69997.1"/>
    </source>
</evidence>
<sequence>MDFLTSHISRGADLLFKKDPRVEALLHPSPDDLDGLDHSIANLRGPSGTAAAPELVFQYSAALISHVNPLHIKEGITLMESLVFQYWAEERRRANAAAKQATVAGGLAATAPPSSDAVDELPKKKQPSLLPIYYYYMSLGWVKLDDPHKAKACITRMLDLEPQNPQGKALEAYIDQQQTRDGVIGLAGLSAAIAAAAVVVGTLRNK</sequence>
<dbReference type="GO" id="GO:0005741">
    <property type="term" value="C:mitochondrial outer membrane"/>
    <property type="evidence" value="ECO:0007669"/>
    <property type="project" value="TreeGrafter"/>
</dbReference>
<accession>A0A0S4IRM5</accession>
<keyword evidence="1 2" id="KW-0812">Transmembrane</keyword>
<keyword evidence="1" id="KW-0472">Membrane</keyword>
<dbReference type="GO" id="GO:0000422">
    <property type="term" value="P:autophagy of mitochondrion"/>
    <property type="evidence" value="ECO:0007669"/>
    <property type="project" value="TreeGrafter"/>
</dbReference>
<dbReference type="EMBL" id="CYKH01000080">
    <property type="protein sequence ID" value="CUE69997.1"/>
    <property type="molecule type" value="Genomic_DNA"/>
</dbReference>
<dbReference type="InterPro" id="IPR028061">
    <property type="entry name" value="Fis1_TPR_C"/>
</dbReference>
<protein>
    <submittedName>
        <fullName evidence="2">Transmembrane protein, putative</fullName>
    </submittedName>
</protein>
<dbReference type="Pfam" id="PF14853">
    <property type="entry name" value="Fis1_TPR_C"/>
    <property type="match status" value="1"/>
</dbReference>
<dbReference type="VEuPathDB" id="TriTrypDB:BSAL_52260"/>
<gene>
    <name evidence="2" type="ORF">BSAL_52260</name>
</gene>
<name>A0A0S4IRM5_BODSA</name>
<dbReference type="InterPro" id="IPR016543">
    <property type="entry name" value="Fis1"/>
</dbReference>